<reference evidence="1" key="1">
    <citation type="submission" date="2021-02" db="EMBL/GenBank/DDBJ databases">
        <authorList>
            <person name="Nowell W R."/>
        </authorList>
    </citation>
    <scope>NUCLEOTIDE SEQUENCE</scope>
</reference>
<feature type="non-terminal residue" evidence="1">
    <location>
        <position position="70"/>
    </location>
</feature>
<dbReference type="Proteomes" id="UP000663848">
    <property type="component" value="Unassembled WGS sequence"/>
</dbReference>
<protein>
    <submittedName>
        <fullName evidence="1">Uncharacterized protein</fullName>
    </submittedName>
</protein>
<proteinExistence type="predicted"/>
<comment type="caution">
    <text evidence="1">The sequence shown here is derived from an EMBL/GenBank/DDBJ whole genome shotgun (WGS) entry which is preliminary data.</text>
</comment>
<organism evidence="1 2">
    <name type="scientific">Rotaria socialis</name>
    <dbReference type="NCBI Taxonomy" id="392032"/>
    <lineage>
        <taxon>Eukaryota</taxon>
        <taxon>Metazoa</taxon>
        <taxon>Spiralia</taxon>
        <taxon>Gnathifera</taxon>
        <taxon>Rotifera</taxon>
        <taxon>Eurotatoria</taxon>
        <taxon>Bdelloidea</taxon>
        <taxon>Philodinida</taxon>
        <taxon>Philodinidae</taxon>
        <taxon>Rotaria</taxon>
    </lineage>
</organism>
<dbReference type="EMBL" id="CAJOBR010063740">
    <property type="protein sequence ID" value="CAF5078037.1"/>
    <property type="molecule type" value="Genomic_DNA"/>
</dbReference>
<name>A0A822DRD8_9BILA</name>
<evidence type="ECO:0000313" key="2">
    <source>
        <dbReference type="Proteomes" id="UP000663848"/>
    </source>
</evidence>
<dbReference type="AlphaFoldDB" id="A0A822DRD8"/>
<accession>A0A822DRD8</accession>
<sequence>MKSSTLSGWAVSGARSSNFSNAPILYLTDGLLKEYLLHRERYLIHQLKTSKRGLVFFIDEVHERSINIDL</sequence>
<gene>
    <name evidence="1" type="ORF">QYT958_LOCUS43731</name>
</gene>
<evidence type="ECO:0000313" key="1">
    <source>
        <dbReference type="EMBL" id="CAF5078037.1"/>
    </source>
</evidence>